<keyword evidence="7" id="KW-0442">Lipid degradation</keyword>
<keyword evidence="9" id="KW-0472">Membrane</keyword>
<comment type="similarity">
    <text evidence="2">Belongs to the GMC oxidoreductase family.</text>
</comment>
<feature type="short sequence motif" description="GXSXG" evidence="7">
    <location>
        <begin position="199"/>
        <end position="203"/>
    </location>
</feature>
<dbReference type="PANTHER" id="PTHR47470">
    <property type="entry name" value="CHOLESTEROL OXIDASE"/>
    <property type="match status" value="1"/>
</dbReference>
<evidence type="ECO:0000256" key="9">
    <source>
        <dbReference type="SAM" id="Phobius"/>
    </source>
</evidence>
<dbReference type="InterPro" id="IPR016035">
    <property type="entry name" value="Acyl_Trfase/lysoPLipase"/>
</dbReference>
<evidence type="ECO:0000259" key="10">
    <source>
        <dbReference type="PROSITE" id="PS51635"/>
    </source>
</evidence>
<dbReference type="SUPFAM" id="SSF52151">
    <property type="entry name" value="FabD/lysophospholipase-like"/>
    <property type="match status" value="1"/>
</dbReference>
<keyword evidence="9" id="KW-1133">Transmembrane helix</keyword>
<feature type="transmembrane region" description="Helical" evidence="9">
    <location>
        <begin position="49"/>
        <end position="69"/>
    </location>
</feature>
<accession>A0A9X3XCS8</accession>
<protein>
    <submittedName>
        <fullName evidence="11">Patatin-like phospholipase family protein</fullName>
    </submittedName>
</protein>
<feature type="compositionally biased region" description="Basic and acidic residues" evidence="8">
    <location>
        <begin position="660"/>
        <end position="671"/>
    </location>
</feature>
<feature type="region of interest" description="Disordered" evidence="8">
    <location>
        <begin position="660"/>
        <end position="682"/>
    </location>
</feature>
<gene>
    <name evidence="11" type="ORF">KEG57_41160</name>
</gene>
<evidence type="ECO:0000313" key="12">
    <source>
        <dbReference type="Proteomes" id="UP001151081"/>
    </source>
</evidence>
<dbReference type="RefSeq" id="WP_272426542.1">
    <property type="nucleotide sequence ID" value="NZ_JAGTJJ010000045.1"/>
</dbReference>
<evidence type="ECO:0000256" key="6">
    <source>
        <dbReference type="ARBA" id="ARBA00023098"/>
    </source>
</evidence>
<feature type="active site" description="Nucleophile" evidence="7">
    <location>
        <position position="201"/>
    </location>
</feature>
<feature type="transmembrane region" description="Helical" evidence="9">
    <location>
        <begin position="12"/>
        <end position="37"/>
    </location>
</feature>
<evidence type="ECO:0000256" key="8">
    <source>
        <dbReference type="SAM" id="MobiDB-lite"/>
    </source>
</evidence>
<organism evidence="11 12">
    <name type="scientific">Polyangium jinanense</name>
    <dbReference type="NCBI Taxonomy" id="2829994"/>
    <lineage>
        <taxon>Bacteria</taxon>
        <taxon>Pseudomonadati</taxon>
        <taxon>Myxococcota</taxon>
        <taxon>Polyangia</taxon>
        <taxon>Polyangiales</taxon>
        <taxon>Polyangiaceae</taxon>
        <taxon>Polyangium</taxon>
    </lineage>
</organism>
<dbReference type="EMBL" id="JAGTJJ010000045">
    <property type="protein sequence ID" value="MDC3986950.1"/>
    <property type="molecule type" value="Genomic_DNA"/>
</dbReference>
<keyword evidence="6 7" id="KW-0443">Lipid metabolism</keyword>
<sequence>MNARAERWLRWLLGVIGLSTVASGAVQLVAPGFVLGVMGGVSSPTSRHFFGIVGMFMVLFGGMLLQAVARPKESSAAFRWVGLQKLGACAAVSLGVFRGLFSPIALSVAGFDLLSAALVFGYLDLLRRPARKDVVYKRPPVAPSAGELRPSTLPVTAAPQANERKRALILAGGGMRVAWQAGVLRALEDAGIAFTHADGTSGGIINLAMLLSGQSPAEMCNRWRTLRVKDFVSFVSPEKYFEAWDMEALGDADGIVERVFPHLGIDVNAIRAHTTLTGTFNVCDFARKTNEAIPHTQVDQELLVAGISLPIFMPPIRQGGRVYMDSVWIQDANLLEAVRRGADELWVLWCIANTPTYARGVFHQYVHMIELSANGALFEQLERLQEINDRIRAGEEVWGHRRPIVVHLIKPEQPLPLDPEFYAGHITAGSLIDMGYADACRYLQTRAEQGLSLTPEITQMYPSGADLAFRETMSGPLALGETDPVAGAGSNRADPFTFHATISVDDMDAFIQDPQHAARLVAHVSFPPFGDDIPVKRGSFNLFRSGDTPNTRLMTYGMAFDHQGREYYLAGTKTIRDDAGPDLWRDTTRLYCHLHEGPDERGPVVGAGVLELGVRDVLDLVSSMRSFRGEGEGLKAVARFGQFFFGTLWDVYAPLAKEREEKEREASKREASAAPGGKGASS</sequence>
<dbReference type="AlphaFoldDB" id="A0A9X3XCS8"/>
<dbReference type="Gene3D" id="3.40.1090.10">
    <property type="entry name" value="Cytosolic phospholipase A2 catalytic domain"/>
    <property type="match status" value="1"/>
</dbReference>
<dbReference type="InterPro" id="IPR052542">
    <property type="entry name" value="Cholesterol_Oxidase"/>
</dbReference>
<comment type="cofactor">
    <cofactor evidence="1">
        <name>FAD</name>
        <dbReference type="ChEBI" id="CHEBI:57692"/>
    </cofactor>
</comment>
<evidence type="ECO:0000256" key="4">
    <source>
        <dbReference type="ARBA" id="ARBA00022827"/>
    </source>
</evidence>
<dbReference type="Proteomes" id="UP001151081">
    <property type="component" value="Unassembled WGS sequence"/>
</dbReference>
<name>A0A9X3XCS8_9BACT</name>
<keyword evidence="12" id="KW-1185">Reference proteome</keyword>
<evidence type="ECO:0000256" key="5">
    <source>
        <dbReference type="ARBA" id="ARBA00023002"/>
    </source>
</evidence>
<dbReference type="PROSITE" id="PS51635">
    <property type="entry name" value="PNPLA"/>
    <property type="match status" value="1"/>
</dbReference>
<evidence type="ECO:0000313" key="11">
    <source>
        <dbReference type="EMBL" id="MDC3986950.1"/>
    </source>
</evidence>
<dbReference type="Pfam" id="PF01734">
    <property type="entry name" value="Patatin"/>
    <property type="match status" value="1"/>
</dbReference>
<evidence type="ECO:0000256" key="7">
    <source>
        <dbReference type="PROSITE-ProRule" id="PRU01161"/>
    </source>
</evidence>
<keyword evidence="5" id="KW-0560">Oxidoreductase</keyword>
<evidence type="ECO:0000256" key="1">
    <source>
        <dbReference type="ARBA" id="ARBA00001974"/>
    </source>
</evidence>
<comment type="caution">
    <text evidence="7">Lacks conserved residue(s) required for the propagation of feature annotation.</text>
</comment>
<feature type="domain" description="PNPLA" evidence="10">
    <location>
        <begin position="168"/>
        <end position="339"/>
    </location>
</feature>
<evidence type="ECO:0000256" key="3">
    <source>
        <dbReference type="ARBA" id="ARBA00022630"/>
    </source>
</evidence>
<dbReference type="PANTHER" id="PTHR47470:SF1">
    <property type="entry name" value="FAD-DEPENDENT OXIDOREDUCTASE 2 FAD BINDING DOMAIN-CONTAINING PROTEIN"/>
    <property type="match status" value="1"/>
</dbReference>
<dbReference type="GO" id="GO:0016787">
    <property type="term" value="F:hydrolase activity"/>
    <property type="evidence" value="ECO:0007669"/>
    <property type="project" value="UniProtKB-UniRule"/>
</dbReference>
<keyword evidence="9" id="KW-0812">Transmembrane</keyword>
<evidence type="ECO:0000256" key="2">
    <source>
        <dbReference type="ARBA" id="ARBA00010790"/>
    </source>
</evidence>
<keyword evidence="7" id="KW-0378">Hydrolase</keyword>
<feature type="active site" description="Proton acceptor" evidence="7">
    <location>
        <position position="325"/>
    </location>
</feature>
<keyword evidence="3" id="KW-0285">Flavoprotein</keyword>
<reference evidence="11 12" key="1">
    <citation type="submission" date="2021-04" db="EMBL/GenBank/DDBJ databases">
        <title>Genome analysis of Polyangium sp.</title>
        <authorList>
            <person name="Li Y."/>
            <person name="Wang J."/>
        </authorList>
    </citation>
    <scope>NUCLEOTIDE SEQUENCE [LARGE SCALE GENOMIC DNA]</scope>
    <source>
        <strain evidence="11 12">SDU14</strain>
    </source>
</reference>
<keyword evidence="4" id="KW-0274">FAD</keyword>
<comment type="caution">
    <text evidence="11">The sequence shown here is derived from an EMBL/GenBank/DDBJ whole genome shotgun (WGS) entry which is preliminary data.</text>
</comment>
<dbReference type="GO" id="GO:0016491">
    <property type="term" value="F:oxidoreductase activity"/>
    <property type="evidence" value="ECO:0007669"/>
    <property type="project" value="UniProtKB-KW"/>
</dbReference>
<proteinExistence type="inferred from homology"/>
<dbReference type="InterPro" id="IPR002641">
    <property type="entry name" value="PNPLA_dom"/>
</dbReference>
<dbReference type="GO" id="GO:0016042">
    <property type="term" value="P:lipid catabolic process"/>
    <property type="evidence" value="ECO:0007669"/>
    <property type="project" value="UniProtKB-UniRule"/>
</dbReference>